<accession>A0AAW5VS64</accession>
<keyword evidence="3 6" id="KW-0812">Transmembrane</keyword>
<dbReference type="EMBL" id="JAPKNB010000005">
    <property type="protein sequence ID" value="MCX5565457.1"/>
    <property type="molecule type" value="Genomic_DNA"/>
</dbReference>
<dbReference type="GO" id="GO:0005886">
    <property type="term" value="C:plasma membrane"/>
    <property type="evidence" value="ECO:0007669"/>
    <property type="project" value="UniProtKB-SubCell"/>
</dbReference>
<dbReference type="SUPFAM" id="SSF103481">
    <property type="entry name" value="Multidrug resistance efflux transporter EmrE"/>
    <property type="match status" value="2"/>
</dbReference>
<keyword evidence="5 6" id="KW-0472">Membrane</keyword>
<reference evidence="8" key="1">
    <citation type="submission" date="2022-11" db="EMBL/GenBank/DDBJ databases">
        <title>Biodiversity and phylogenetic relationships of bacteria.</title>
        <authorList>
            <person name="Machado R.A.R."/>
            <person name="Bhat A."/>
            <person name="Loulou A."/>
            <person name="Kallel S."/>
        </authorList>
    </citation>
    <scope>NUCLEOTIDE SEQUENCE</scope>
    <source>
        <strain evidence="8">DSM 16503</strain>
    </source>
</reference>
<feature type="transmembrane region" description="Helical" evidence="6">
    <location>
        <begin position="65"/>
        <end position="84"/>
    </location>
</feature>
<keyword evidence="2" id="KW-1003">Cell membrane</keyword>
<evidence type="ECO:0000259" key="7">
    <source>
        <dbReference type="Pfam" id="PF00892"/>
    </source>
</evidence>
<feature type="transmembrane region" description="Helical" evidence="6">
    <location>
        <begin position="204"/>
        <end position="223"/>
    </location>
</feature>
<protein>
    <submittedName>
        <fullName evidence="8">DMT family transporter</fullName>
    </submittedName>
</protein>
<dbReference type="Proteomes" id="UP001208074">
    <property type="component" value="Unassembled WGS sequence"/>
</dbReference>
<comment type="subcellular location">
    <subcellularLocation>
        <location evidence="1">Cell membrane</location>
        <topology evidence="1">Multi-pass membrane protein</topology>
    </subcellularLocation>
</comment>
<dbReference type="PANTHER" id="PTHR32322">
    <property type="entry name" value="INNER MEMBRANE TRANSPORTER"/>
    <property type="match status" value="1"/>
</dbReference>
<feature type="transmembrane region" description="Helical" evidence="6">
    <location>
        <begin position="32"/>
        <end position="53"/>
    </location>
</feature>
<dbReference type="Pfam" id="PF00892">
    <property type="entry name" value="EamA"/>
    <property type="match status" value="2"/>
</dbReference>
<dbReference type="InterPro" id="IPR050638">
    <property type="entry name" value="AA-Vitamin_Transporters"/>
</dbReference>
<dbReference type="InterPro" id="IPR037185">
    <property type="entry name" value="EmrE-like"/>
</dbReference>
<evidence type="ECO:0000313" key="8">
    <source>
        <dbReference type="EMBL" id="MCX5565457.1"/>
    </source>
</evidence>
<evidence type="ECO:0000256" key="3">
    <source>
        <dbReference type="ARBA" id="ARBA00022692"/>
    </source>
</evidence>
<feature type="transmembrane region" description="Helical" evidence="6">
    <location>
        <begin position="120"/>
        <end position="139"/>
    </location>
</feature>
<proteinExistence type="predicted"/>
<feature type="transmembrane region" description="Helical" evidence="6">
    <location>
        <begin position="235"/>
        <end position="253"/>
    </location>
</feature>
<comment type="caution">
    <text evidence="8">The sequence shown here is derived from an EMBL/GenBank/DDBJ whole genome shotgun (WGS) entry which is preliminary data.</text>
</comment>
<dbReference type="PANTHER" id="PTHR32322:SF18">
    <property type="entry name" value="S-ADENOSYLMETHIONINE_S-ADENOSYLHOMOCYSTEINE TRANSPORTER"/>
    <property type="match status" value="1"/>
</dbReference>
<dbReference type="Gene3D" id="1.10.3730.20">
    <property type="match status" value="1"/>
</dbReference>
<dbReference type="RefSeq" id="WP_026483925.1">
    <property type="nucleotide sequence ID" value="NZ_JAPKNB010000005.1"/>
</dbReference>
<keyword evidence="4 6" id="KW-1133">Transmembrane helix</keyword>
<feature type="transmembrane region" description="Helical" evidence="6">
    <location>
        <begin position="90"/>
        <end position="108"/>
    </location>
</feature>
<evidence type="ECO:0000256" key="6">
    <source>
        <dbReference type="SAM" id="Phobius"/>
    </source>
</evidence>
<sequence length="278" mass="30567">MFSFRSGIFFAFLAAFLNSTIAIFSKFLLLEMDGALIAFYRALLGVIILWFFFPRRSNFSSDWRVVFICAFFGIFCLFFFETNAYQHDSAANVVFSMMACAALSAFALESWFTRRLPLRGQLLGIVLCLLGLIFLFDLANPQGLQGVGMAALAGLGYGLFTVLAKRWGLGSGIFVTRSLLMAGSIFLFFPAAQVGFVLPSQEAWVLIALLAVVPSMLGFYCTIRAVSLTSASKVQVCELSEPVFVMIASLLIFHEQPTVMSLLGAAVILIGIYQFARS</sequence>
<organism evidence="8 9">
    <name type="scientific">Alcaligenes phenolicus</name>
    <dbReference type="NCBI Taxonomy" id="232846"/>
    <lineage>
        <taxon>Bacteria</taxon>
        <taxon>Pseudomonadati</taxon>
        <taxon>Pseudomonadota</taxon>
        <taxon>Betaproteobacteria</taxon>
        <taxon>Burkholderiales</taxon>
        <taxon>Alcaligenaceae</taxon>
        <taxon>Alcaligenes</taxon>
    </lineage>
</organism>
<gene>
    <name evidence="8" type="ORF">OSH02_08785</name>
</gene>
<feature type="domain" description="EamA" evidence="7">
    <location>
        <begin position="146"/>
        <end position="273"/>
    </location>
</feature>
<dbReference type="AlphaFoldDB" id="A0AAW5VS64"/>
<feature type="transmembrane region" description="Helical" evidence="6">
    <location>
        <begin position="145"/>
        <end position="167"/>
    </location>
</feature>
<dbReference type="InterPro" id="IPR000620">
    <property type="entry name" value="EamA_dom"/>
</dbReference>
<evidence type="ECO:0000256" key="5">
    <source>
        <dbReference type="ARBA" id="ARBA00023136"/>
    </source>
</evidence>
<evidence type="ECO:0000313" key="9">
    <source>
        <dbReference type="Proteomes" id="UP001208074"/>
    </source>
</evidence>
<feature type="transmembrane region" description="Helical" evidence="6">
    <location>
        <begin position="259"/>
        <end position="276"/>
    </location>
</feature>
<evidence type="ECO:0000256" key="1">
    <source>
        <dbReference type="ARBA" id="ARBA00004651"/>
    </source>
</evidence>
<evidence type="ECO:0000256" key="2">
    <source>
        <dbReference type="ARBA" id="ARBA00022475"/>
    </source>
</evidence>
<feature type="domain" description="EamA" evidence="7">
    <location>
        <begin position="6"/>
        <end position="136"/>
    </location>
</feature>
<evidence type="ECO:0000256" key="4">
    <source>
        <dbReference type="ARBA" id="ARBA00022989"/>
    </source>
</evidence>
<name>A0AAW5VS64_9BURK</name>